<name>A0A6B8RNU8_9BACL</name>
<dbReference type="Gene3D" id="3.40.50.2000">
    <property type="entry name" value="Glycogen Phosphorylase B"/>
    <property type="match status" value="2"/>
</dbReference>
<sequence length="452" mass="52174">MKIALAHFRVGQTDGVSLEMEKWKDVLERMGHEVLLLAGSEGQTQAYVIPELHYKHPMNEKFVYNAYEKRSDYDSENEFVNDVMAFSKTMERKLVDFIKSEEIDLFIPHNLFSLGWSLPAGIALTNALKTTGISCIALHHNFYWQRERYSKPTCPIVKEWLGCFFPPDLPNLTHVVSNRLHQDELMQRRQLNSVIIPNMFDFNGGAWSRDDYNESMRRDIRADEDAIIILQATRVTERKTIEIGIDTVAQLQSKLESLKCRNAVLYNGKPLSDRSRLIYVLAGMPESNYEYTEKLRIKAERLGVDLRFINSLINRSRTYSNGQKIYSLWDAYIIADFVTFPSVIEGWGNQLLETVFAQKPLLIYEYPVYEMDIRDYGFDFVSLGNTHHIDADGLASVDIQNVEEAAARMAELLTDTDAYNRVVQHNFQIGRSNFSLESLQQLLEPLIEEVNK</sequence>
<keyword evidence="2" id="KW-0808">Transferase</keyword>
<feature type="domain" description="Glycosyl transferase family 1" evidence="1">
    <location>
        <begin position="215"/>
        <end position="424"/>
    </location>
</feature>
<dbReference type="SUPFAM" id="SSF53756">
    <property type="entry name" value="UDP-Glycosyltransferase/glycogen phosphorylase"/>
    <property type="match status" value="1"/>
</dbReference>
<dbReference type="InterPro" id="IPR001296">
    <property type="entry name" value="Glyco_trans_1"/>
</dbReference>
<dbReference type="Pfam" id="PF00534">
    <property type="entry name" value="Glycos_transf_1"/>
    <property type="match status" value="1"/>
</dbReference>
<dbReference type="RefSeq" id="WP_155702800.1">
    <property type="nucleotide sequence ID" value="NZ_CP034235.1"/>
</dbReference>
<dbReference type="OrthoDB" id="9762705at2"/>
<evidence type="ECO:0000313" key="3">
    <source>
        <dbReference type="Proteomes" id="UP000426246"/>
    </source>
</evidence>
<gene>
    <name evidence="2" type="ORF">EHS13_23800</name>
</gene>
<reference evidence="3" key="1">
    <citation type="submission" date="2018-11" db="EMBL/GenBank/DDBJ databases">
        <title>Complete genome sequence of Paenibacillus sp. ML311-T8.</title>
        <authorList>
            <person name="Nam Y.-D."/>
            <person name="Kang J."/>
            <person name="Chung W.-H."/>
            <person name="Park Y.S."/>
        </authorList>
    </citation>
    <scope>NUCLEOTIDE SEQUENCE [LARGE SCALE GENOMIC DNA]</scope>
    <source>
        <strain evidence="3">ML311-T8</strain>
    </source>
</reference>
<evidence type="ECO:0000259" key="1">
    <source>
        <dbReference type="Pfam" id="PF00534"/>
    </source>
</evidence>
<evidence type="ECO:0000313" key="2">
    <source>
        <dbReference type="EMBL" id="QGQ97699.1"/>
    </source>
</evidence>
<protein>
    <submittedName>
        <fullName evidence="2">Glycosyltransferase family 1 protein</fullName>
    </submittedName>
</protein>
<dbReference type="KEGG" id="ppsc:EHS13_23800"/>
<dbReference type="EMBL" id="CP034235">
    <property type="protein sequence ID" value="QGQ97699.1"/>
    <property type="molecule type" value="Genomic_DNA"/>
</dbReference>
<dbReference type="Proteomes" id="UP000426246">
    <property type="component" value="Chromosome"/>
</dbReference>
<dbReference type="AlphaFoldDB" id="A0A6B8RNU8"/>
<organism evidence="2 3">
    <name type="scientific">Paenibacillus psychroresistens</name>
    <dbReference type="NCBI Taxonomy" id="1778678"/>
    <lineage>
        <taxon>Bacteria</taxon>
        <taxon>Bacillati</taxon>
        <taxon>Bacillota</taxon>
        <taxon>Bacilli</taxon>
        <taxon>Bacillales</taxon>
        <taxon>Paenibacillaceae</taxon>
        <taxon>Paenibacillus</taxon>
    </lineage>
</organism>
<dbReference type="GO" id="GO:0016757">
    <property type="term" value="F:glycosyltransferase activity"/>
    <property type="evidence" value="ECO:0007669"/>
    <property type="project" value="InterPro"/>
</dbReference>
<dbReference type="PANTHER" id="PTHR12526:SF628">
    <property type="entry name" value="MANNOSYLGLUCOSYLGLYCERATE SYNTHASE"/>
    <property type="match status" value="1"/>
</dbReference>
<keyword evidence="3" id="KW-1185">Reference proteome</keyword>
<proteinExistence type="predicted"/>
<accession>A0A6B8RNU8</accession>
<dbReference type="PANTHER" id="PTHR12526">
    <property type="entry name" value="GLYCOSYLTRANSFERASE"/>
    <property type="match status" value="1"/>
</dbReference>